<dbReference type="HOGENOM" id="CLU_038823_0_2_9"/>
<accession>F2JJS0</accession>
<dbReference type="eggNOG" id="COG2843">
    <property type="taxonomic scope" value="Bacteria"/>
</dbReference>
<dbReference type="RefSeq" id="WP_013655413.1">
    <property type="nucleotide sequence ID" value="NC_015275.1"/>
</dbReference>
<dbReference type="PANTHER" id="PTHR33393:SF12">
    <property type="entry name" value="CAPSULE BIOSYNTHESIS PROTEIN CAPA"/>
    <property type="match status" value="1"/>
</dbReference>
<dbReference type="InterPro" id="IPR029052">
    <property type="entry name" value="Metallo-depent_PP-like"/>
</dbReference>
<reference evidence="3 4" key="1">
    <citation type="journal article" date="2011" name="J. Bacteriol.">
        <title>Complete genome sequence of the cellulose-degrading bacterium Cellulosilyticum lentocellum.</title>
        <authorList>
            <consortium name="US DOE Joint Genome Institute"/>
            <person name="Miller D.A."/>
            <person name="Suen G."/>
            <person name="Bruce D."/>
            <person name="Copeland A."/>
            <person name="Cheng J.F."/>
            <person name="Detter C."/>
            <person name="Goodwin L.A."/>
            <person name="Han C.S."/>
            <person name="Hauser L.J."/>
            <person name="Land M.L."/>
            <person name="Lapidus A."/>
            <person name="Lucas S."/>
            <person name="Meincke L."/>
            <person name="Pitluck S."/>
            <person name="Tapia R."/>
            <person name="Teshima H."/>
            <person name="Woyke T."/>
            <person name="Fox B.G."/>
            <person name="Angert E.R."/>
            <person name="Currie C.R."/>
        </authorList>
    </citation>
    <scope>NUCLEOTIDE SEQUENCE [LARGE SCALE GENOMIC DNA]</scope>
    <source>
        <strain evidence="4">ATCC 49066 / DSM 5427 / NCIMB 11756 / RHM5</strain>
    </source>
</reference>
<evidence type="ECO:0000259" key="2">
    <source>
        <dbReference type="SMART" id="SM00854"/>
    </source>
</evidence>
<dbReference type="AlphaFoldDB" id="F2JJS0"/>
<gene>
    <name evidence="3" type="ordered locus">Clole_0365</name>
</gene>
<sequence>MSLAAEKLKYRLLGVIKGDTYRYSQNVQGDFSNLQPGEFDWWKYKYYIKQIERAEKGSQIEDYFKKQDLTFSLPEAFEITGKFTLTAGGDLLSGDQLTPETTEHFWDEVEDFYFDGVDSIYANLETPIASSKPVQNAPRSVNSTPELNGTLGMFERYLHDGRGINFFSTANNHCLNQGESGLIETLELIDKKGCKQVGTARSIEEQRDIPIIEKQGVRVAYLAYTFTLNGDQVPEGKPYLVNHVKLNNPGEKLDLVKEHVQIAREKNADIVVACLHWSLEFESYPIQNIIDMGHRVLEECGVDIIIGNHAHVVQPIEKYSFIDPIQGVRKTGLIAYSLGNLVGDFNTLNALLGILIKIELTKGIHKEKEVTVISDLKVFPYYIFKQYEKGKYKEIKLLDFIKLINNIEKGQLPYVFTKKQFKEIAHLKRLFLRLIFTEQVFLKRKNLKLFYSNKEYIRRLPLNKVR</sequence>
<dbReference type="InterPro" id="IPR052169">
    <property type="entry name" value="CW_Biosynth-Accessory"/>
</dbReference>
<protein>
    <submittedName>
        <fullName evidence="3">Capsule synthesis protein, CapA</fullName>
    </submittedName>
</protein>
<evidence type="ECO:0000256" key="1">
    <source>
        <dbReference type="ARBA" id="ARBA00005662"/>
    </source>
</evidence>
<dbReference type="PANTHER" id="PTHR33393">
    <property type="entry name" value="POLYGLUTAMINE SYNTHESIS ACCESSORY PROTEIN RV0574C-RELATED"/>
    <property type="match status" value="1"/>
</dbReference>
<feature type="domain" description="Capsule synthesis protein CapA" evidence="2">
    <location>
        <begin position="84"/>
        <end position="345"/>
    </location>
</feature>
<dbReference type="Pfam" id="PF09587">
    <property type="entry name" value="PGA_cap"/>
    <property type="match status" value="1"/>
</dbReference>
<dbReference type="EMBL" id="CP002582">
    <property type="protein sequence ID" value="ADZ82112.1"/>
    <property type="molecule type" value="Genomic_DNA"/>
</dbReference>
<name>F2JJS0_CELLD</name>
<keyword evidence="4" id="KW-1185">Reference proteome</keyword>
<organism evidence="3 4">
    <name type="scientific">Cellulosilyticum lentocellum (strain ATCC 49066 / DSM 5427 / NCIMB 11756 / RHM5)</name>
    <name type="common">Clostridium lentocellum</name>
    <dbReference type="NCBI Taxonomy" id="642492"/>
    <lineage>
        <taxon>Bacteria</taxon>
        <taxon>Bacillati</taxon>
        <taxon>Bacillota</taxon>
        <taxon>Clostridia</taxon>
        <taxon>Lachnospirales</taxon>
        <taxon>Cellulosilyticaceae</taxon>
        <taxon>Cellulosilyticum</taxon>
    </lineage>
</organism>
<dbReference type="InterPro" id="IPR019079">
    <property type="entry name" value="Capsule_synth_CapA"/>
</dbReference>
<dbReference type="Proteomes" id="UP000008467">
    <property type="component" value="Chromosome"/>
</dbReference>
<dbReference type="STRING" id="642492.Clole_0365"/>
<evidence type="ECO:0000313" key="4">
    <source>
        <dbReference type="Proteomes" id="UP000008467"/>
    </source>
</evidence>
<proteinExistence type="inferred from homology"/>
<evidence type="ECO:0000313" key="3">
    <source>
        <dbReference type="EMBL" id="ADZ82112.1"/>
    </source>
</evidence>
<dbReference type="Gene3D" id="3.60.21.10">
    <property type="match status" value="1"/>
</dbReference>
<dbReference type="KEGG" id="cle:Clole_0365"/>
<dbReference type="SUPFAM" id="SSF56300">
    <property type="entry name" value="Metallo-dependent phosphatases"/>
    <property type="match status" value="1"/>
</dbReference>
<dbReference type="SMART" id="SM00854">
    <property type="entry name" value="PGA_cap"/>
    <property type="match status" value="1"/>
</dbReference>
<comment type="similarity">
    <text evidence="1">Belongs to the CapA family.</text>
</comment>